<evidence type="ECO:0000313" key="2">
    <source>
        <dbReference type="Proteomes" id="UP001234297"/>
    </source>
</evidence>
<reference evidence="1 2" key="1">
    <citation type="journal article" date="2022" name="Hortic Res">
        <title>A haplotype resolved chromosomal level avocado genome allows analysis of novel avocado genes.</title>
        <authorList>
            <person name="Nath O."/>
            <person name="Fletcher S.J."/>
            <person name="Hayward A."/>
            <person name="Shaw L.M."/>
            <person name="Masouleh A.K."/>
            <person name="Furtado A."/>
            <person name="Henry R.J."/>
            <person name="Mitter N."/>
        </authorList>
    </citation>
    <scope>NUCLEOTIDE SEQUENCE [LARGE SCALE GENOMIC DNA]</scope>
    <source>
        <strain evidence="2">cv. Hass</strain>
    </source>
</reference>
<protein>
    <submittedName>
        <fullName evidence="1">Uncharacterized protein</fullName>
    </submittedName>
</protein>
<organism evidence="1 2">
    <name type="scientific">Persea americana</name>
    <name type="common">Avocado</name>
    <dbReference type="NCBI Taxonomy" id="3435"/>
    <lineage>
        <taxon>Eukaryota</taxon>
        <taxon>Viridiplantae</taxon>
        <taxon>Streptophyta</taxon>
        <taxon>Embryophyta</taxon>
        <taxon>Tracheophyta</taxon>
        <taxon>Spermatophyta</taxon>
        <taxon>Magnoliopsida</taxon>
        <taxon>Magnoliidae</taxon>
        <taxon>Laurales</taxon>
        <taxon>Lauraceae</taxon>
        <taxon>Persea</taxon>
    </lineage>
</organism>
<proteinExistence type="predicted"/>
<dbReference type="Proteomes" id="UP001234297">
    <property type="component" value="Chromosome 4"/>
</dbReference>
<name>A0ACC2KAX1_PERAE</name>
<gene>
    <name evidence="1" type="ORF">MRB53_014480</name>
</gene>
<keyword evidence="2" id="KW-1185">Reference proteome</keyword>
<sequence length="115" mass="13128">MGLQIHLQSLQSQFSLESLSAAIVNLTFFCVFCAWPYPLVYFPIYYSKPNLRSREREGEKKAIEDEKAFPELACQTPIEEEVEVRFLTVEATIASGRNRASFEIADDGTFPIGEW</sequence>
<evidence type="ECO:0000313" key="1">
    <source>
        <dbReference type="EMBL" id="KAJ8618294.1"/>
    </source>
</evidence>
<comment type="caution">
    <text evidence="1">The sequence shown here is derived from an EMBL/GenBank/DDBJ whole genome shotgun (WGS) entry which is preliminary data.</text>
</comment>
<accession>A0ACC2KAX1</accession>
<dbReference type="EMBL" id="CM056812">
    <property type="protein sequence ID" value="KAJ8618294.1"/>
    <property type="molecule type" value="Genomic_DNA"/>
</dbReference>